<feature type="domain" description="Glucosamine/galactosamine-6-phosphate isomerase" evidence="7">
    <location>
        <begin position="84"/>
        <end position="300"/>
    </location>
</feature>
<evidence type="ECO:0000259" key="7">
    <source>
        <dbReference type="Pfam" id="PF01182"/>
    </source>
</evidence>
<dbReference type="Pfam" id="PF01182">
    <property type="entry name" value="Glucosamine_iso"/>
    <property type="match status" value="1"/>
</dbReference>
<dbReference type="FunFam" id="3.40.50.1360:FF:000005">
    <property type="entry name" value="6-phosphogluconolactonase"/>
    <property type="match status" value="1"/>
</dbReference>
<dbReference type="Gene3D" id="3.40.50.1360">
    <property type="match status" value="1"/>
</dbReference>
<dbReference type="UniPathway" id="UPA00115">
    <property type="reaction ID" value="UER00409"/>
</dbReference>
<organism evidence="8 9">
    <name type="scientific">Melipona quadrifasciata</name>
    <dbReference type="NCBI Taxonomy" id="166423"/>
    <lineage>
        <taxon>Eukaryota</taxon>
        <taxon>Metazoa</taxon>
        <taxon>Ecdysozoa</taxon>
        <taxon>Arthropoda</taxon>
        <taxon>Hexapoda</taxon>
        <taxon>Insecta</taxon>
        <taxon>Pterygota</taxon>
        <taxon>Neoptera</taxon>
        <taxon>Endopterygota</taxon>
        <taxon>Hymenoptera</taxon>
        <taxon>Apocrita</taxon>
        <taxon>Aculeata</taxon>
        <taxon>Apoidea</taxon>
        <taxon>Anthophila</taxon>
        <taxon>Apidae</taxon>
        <taxon>Melipona</taxon>
    </lineage>
</organism>
<evidence type="ECO:0000256" key="4">
    <source>
        <dbReference type="ARBA" id="ARBA00013198"/>
    </source>
</evidence>
<dbReference type="GO" id="GO:0017057">
    <property type="term" value="F:6-phosphogluconolactonase activity"/>
    <property type="evidence" value="ECO:0007669"/>
    <property type="project" value="UniProtKB-UniRule"/>
</dbReference>
<comment type="pathway">
    <text evidence="2 6">Carbohydrate degradation; pentose phosphate pathway; D-ribulose 5-phosphate from D-glucose 6-phosphate (oxidative stage): step 2/3.</text>
</comment>
<comment type="function">
    <text evidence="6">Hydrolysis of 6-phosphogluconolactone to 6-phosphogluconate.</text>
</comment>
<dbReference type="InterPro" id="IPR005900">
    <property type="entry name" value="6-phosphogluconolactonase_DevB"/>
</dbReference>
<reference evidence="8 9" key="1">
    <citation type="submission" date="2015-07" db="EMBL/GenBank/DDBJ databases">
        <title>The genome of Melipona quadrifasciata.</title>
        <authorList>
            <person name="Pan H."/>
            <person name="Kapheim K."/>
        </authorList>
    </citation>
    <scope>NUCLEOTIDE SEQUENCE [LARGE SCALE GENOMIC DNA]</scope>
    <source>
        <strain evidence="8">0111107301</strain>
        <tissue evidence="8">Whole body</tissue>
    </source>
</reference>
<evidence type="ECO:0000256" key="1">
    <source>
        <dbReference type="ARBA" id="ARBA00000832"/>
    </source>
</evidence>
<dbReference type="OrthoDB" id="432544at2759"/>
<dbReference type="GO" id="GO:0005975">
    <property type="term" value="P:carbohydrate metabolic process"/>
    <property type="evidence" value="ECO:0007669"/>
    <property type="project" value="UniProtKB-UniRule"/>
</dbReference>
<dbReference type="InterPro" id="IPR039104">
    <property type="entry name" value="6PGL"/>
</dbReference>
<evidence type="ECO:0000256" key="6">
    <source>
        <dbReference type="RuleBase" id="RU365095"/>
    </source>
</evidence>
<dbReference type="STRING" id="166423.A0A0N0BL12"/>
<dbReference type="PANTHER" id="PTHR11054:SF0">
    <property type="entry name" value="6-PHOSPHOGLUCONOLACTONASE"/>
    <property type="match status" value="1"/>
</dbReference>
<gene>
    <name evidence="8" type="ORF">WN51_10701</name>
</gene>
<evidence type="ECO:0000313" key="9">
    <source>
        <dbReference type="Proteomes" id="UP000053105"/>
    </source>
</evidence>
<evidence type="ECO:0000313" key="8">
    <source>
        <dbReference type="EMBL" id="KOX81368.1"/>
    </source>
</evidence>
<protein>
    <recommendedName>
        <fullName evidence="4 6">6-phosphogluconolactonase</fullName>
        <shortName evidence="6">6PGL</shortName>
        <ecNumber evidence="4 6">3.1.1.31</ecNumber>
    </recommendedName>
</protein>
<evidence type="ECO:0000256" key="5">
    <source>
        <dbReference type="ARBA" id="ARBA00022801"/>
    </source>
</evidence>
<dbReference type="AlphaFoldDB" id="A0A0N0BL12"/>
<comment type="similarity">
    <text evidence="3 6">Belongs to the glucosamine/galactosamine-6-phosphate isomerase family. 6-phosphogluconolactonase subfamily.</text>
</comment>
<dbReference type="Proteomes" id="UP000053105">
    <property type="component" value="Unassembled WGS sequence"/>
</dbReference>
<proteinExistence type="inferred from homology"/>
<dbReference type="InterPro" id="IPR006148">
    <property type="entry name" value="Glc/Gal-6P_isomerase"/>
</dbReference>
<dbReference type="EMBL" id="KQ435687">
    <property type="protein sequence ID" value="KOX81368.1"/>
    <property type="molecule type" value="Genomic_DNA"/>
</dbReference>
<evidence type="ECO:0000256" key="3">
    <source>
        <dbReference type="ARBA" id="ARBA00010662"/>
    </source>
</evidence>
<dbReference type="SUPFAM" id="SSF100950">
    <property type="entry name" value="NagB/RpiA/CoA transferase-like"/>
    <property type="match status" value="1"/>
</dbReference>
<evidence type="ECO:0000256" key="2">
    <source>
        <dbReference type="ARBA" id="ARBA00004961"/>
    </source>
</evidence>
<dbReference type="CDD" id="cd01400">
    <property type="entry name" value="6PGL"/>
    <property type="match status" value="1"/>
</dbReference>
<keyword evidence="5 6" id="KW-0378">Hydrolase</keyword>
<comment type="catalytic activity">
    <reaction evidence="1 6">
        <text>6-phospho-D-glucono-1,5-lactone + H2O = 6-phospho-D-gluconate + H(+)</text>
        <dbReference type="Rhea" id="RHEA:12556"/>
        <dbReference type="ChEBI" id="CHEBI:15377"/>
        <dbReference type="ChEBI" id="CHEBI:15378"/>
        <dbReference type="ChEBI" id="CHEBI:57955"/>
        <dbReference type="ChEBI" id="CHEBI:58759"/>
        <dbReference type="EC" id="3.1.1.31"/>
    </reaction>
</comment>
<dbReference type="NCBIfam" id="TIGR01198">
    <property type="entry name" value="pgl"/>
    <property type="match status" value="1"/>
</dbReference>
<sequence>MCNIVPSPDLIYPLWRNKVERKQKLHRTTSTEENRQRLWSITSSIVNVVQTVSTEVKMCVPNTSQEVVRLTMEKILVEPRDGTVASCLSNLLQMSADDALASGDTFKVGLSGGSLVQLLAQCLPNVTTDWNKWYFFFCDERVVPFDSNDSTYGEYKLKLIGKIPVTEEQFIKINPDLPVLLVAEDAAKDYIKKMSVFFPPDRVPCFDVLLLGLGPDGHTCSLFPDHKLLNEASLWVCPINDSPKPPPSRITLTLPVINNAKKCIFAITGSGKAEIVKRILQDRENLPAARVQPHNGELYWILDEGAAKFVERA</sequence>
<accession>A0A0N0BL12</accession>
<dbReference type="EC" id="3.1.1.31" evidence="4 6"/>
<keyword evidence="9" id="KW-1185">Reference proteome</keyword>
<dbReference type="PANTHER" id="PTHR11054">
    <property type="entry name" value="6-PHOSPHOGLUCONOLACTONASE"/>
    <property type="match status" value="1"/>
</dbReference>
<dbReference type="InterPro" id="IPR037171">
    <property type="entry name" value="NagB/RpiA_transferase-like"/>
</dbReference>
<dbReference type="GO" id="GO:0006098">
    <property type="term" value="P:pentose-phosphate shunt"/>
    <property type="evidence" value="ECO:0007669"/>
    <property type="project" value="UniProtKB-UniPathway"/>
</dbReference>
<name>A0A0N0BL12_9HYME</name>